<evidence type="ECO:0000256" key="1">
    <source>
        <dbReference type="ARBA" id="ARBA00007812"/>
    </source>
</evidence>
<dbReference type="GO" id="GO:0030976">
    <property type="term" value="F:thiamine pyrophosphate binding"/>
    <property type="evidence" value="ECO:0007669"/>
    <property type="project" value="InterPro"/>
</dbReference>
<dbReference type="Pfam" id="PF02776">
    <property type="entry name" value="TPP_enzyme_N"/>
    <property type="match status" value="1"/>
</dbReference>
<dbReference type="PANTHER" id="PTHR18968:SF13">
    <property type="entry name" value="ACETOLACTATE SYNTHASE CATALYTIC SUBUNIT, MITOCHONDRIAL"/>
    <property type="match status" value="1"/>
</dbReference>
<dbReference type="GO" id="GO:0044272">
    <property type="term" value="P:sulfur compound biosynthetic process"/>
    <property type="evidence" value="ECO:0007669"/>
    <property type="project" value="UniProtKB-ARBA"/>
</dbReference>
<comment type="similarity">
    <text evidence="1">Belongs to the TPP enzyme family.</text>
</comment>
<evidence type="ECO:0000313" key="4">
    <source>
        <dbReference type="Proteomes" id="UP000236584"/>
    </source>
</evidence>
<proteinExistence type="inferred from homology"/>
<dbReference type="RefSeq" id="WP_103428315.1">
    <property type="nucleotide sequence ID" value="NZ_CP026313.1"/>
</dbReference>
<dbReference type="KEGG" id="srub:C2R22_24210"/>
<feature type="domain" description="Thiamine pyrophosphate enzyme N-terminal TPP-binding" evidence="2">
    <location>
        <begin position="1"/>
        <end position="116"/>
    </location>
</feature>
<dbReference type="GO" id="GO:0003984">
    <property type="term" value="F:acetolactate synthase activity"/>
    <property type="evidence" value="ECO:0007669"/>
    <property type="project" value="TreeGrafter"/>
</dbReference>
<dbReference type="SUPFAM" id="SSF52518">
    <property type="entry name" value="Thiamin diphosphate-binding fold (THDP-binding)"/>
    <property type="match status" value="1"/>
</dbReference>
<dbReference type="GeneID" id="35595268"/>
<dbReference type="Gene3D" id="3.40.50.970">
    <property type="match status" value="1"/>
</dbReference>
<dbReference type="EMBL" id="CP026313">
    <property type="protein sequence ID" value="AUV84637.1"/>
    <property type="molecule type" value="Genomic_DNA"/>
</dbReference>
<dbReference type="GO" id="GO:0009097">
    <property type="term" value="P:isoleucine biosynthetic process"/>
    <property type="evidence" value="ECO:0007669"/>
    <property type="project" value="TreeGrafter"/>
</dbReference>
<dbReference type="CDD" id="cd07035">
    <property type="entry name" value="TPP_PYR_POX_like"/>
    <property type="match status" value="1"/>
</dbReference>
<protein>
    <recommendedName>
        <fullName evidence="2">Thiamine pyrophosphate enzyme N-terminal TPP-binding domain-containing protein</fullName>
    </recommendedName>
</protein>
<dbReference type="GO" id="GO:0050660">
    <property type="term" value="F:flavin adenine dinucleotide binding"/>
    <property type="evidence" value="ECO:0007669"/>
    <property type="project" value="TreeGrafter"/>
</dbReference>
<dbReference type="OrthoDB" id="6837at2157"/>
<evidence type="ECO:0000259" key="2">
    <source>
        <dbReference type="Pfam" id="PF02776"/>
    </source>
</evidence>
<gene>
    <name evidence="3" type="ORF">C2R22_24210</name>
</gene>
<dbReference type="InterPro" id="IPR045229">
    <property type="entry name" value="TPP_enz"/>
</dbReference>
<sequence length="155" mass="17344">MKAREAMIRLLRFEDVDILFTLLSGDFMGSIAEIEEKWGDEIRTIHSRHEQGAMAIVDRYTRASDDISVCVVGRGPDIAQTGTSLVTAKKRGSKLMVLVPSSAVSSRYDTKGFKQETYLESTIETTVVVQSVDDPWYIVPTYEVVVEDGFIYVTP</sequence>
<dbReference type="Proteomes" id="UP000236584">
    <property type="component" value="Plasmid unnamed4"/>
</dbReference>
<dbReference type="GO" id="GO:0005948">
    <property type="term" value="C:acetolactate synthase complex"/>
    <property type="evidence" value="ECO:0007669"/>
    <property type="project" value="TreeGrafter"/>
</dbReference>
<dbReference type="InterPro" id="IPR012001">
    <property type="entry name" value="Thiamin_PyroP_enz_TPP-bd_dom"/>
</dbReference>
<name>A0A2I8VRV1_9EURY</name>
<dbReference type="GO" id="GO:0009099">
    <property type="term" value="P:L-valine biosynthetic process"/>
    <property type="evidence" value="ECO:0007669"/>
    <property type="project" value="TreeGrafter"/>
</dbReference>
<geneLocation type="plasmid" evidence="3">
    <name>unnamed4</name>
</geneLocation>
<keyword evidence="4" id="KW-1185">Reference proteome</keyword>
<accession>A0A2I8VRV1</accession>
<organism evidence="3 4">
    <name type="scientific">Salinigranum rubrum</name>
    <dbReference type="NCBI Taxonomy" id="755307"/>
    <lineage>
        <taxon>Archaea</taxon>
        <taxon>Methanobacteriati</taxon>
        <taxon>Methanobacteriota</taxon>
        <taxon>Stenosarchaea group</taxon>
        <taxon>Halobacteria</taxon>
        <taxon>Halobacteriales</taxon>
        <taxon>Haloferacaceae</taxon>
        <taxon>Salinigranum</taxon>
    </lineage>
</organism>
<dbReference type="InterPro" id="IPR029061">
    <property type="entry name" value="THDP-binding"/>
</dbReference>
<dbReference type="PANTHER" id="PTHR18968">
    <property type="entry name" value="THIAMINE PYROPHOSPHATE ENZYMES"/>
    <property type="match status" value="1"/>
</dbReference>
<keyword evidence="3" id="KW-0614">Plasmid</keyword>
<dbReference type="AlphaFoldDB" id="A0A2I8VRV1"/>
<reference evidence="3 4" key="1">
    <citation type="submission" date="2018-01" db="EMBL/GenBank/DDBJ databases">
        <title>Complete genome sequence of Salinigranum rubrum GX10T, an extremely halophilic archaeon isolated from a marine solar saltern.</title>
        <authorList>
            <person name="Han S."/>
        </authorList>
    </citation>
    <scope>NUCLEOTIDE SEQUENCE [LARGE SCALE GENOMIC DNA]</scope>
    <source>
        <strain evidence="3 4">GX10</strain>
        <plasmid evidence="4">Plasmid unnamed4</plasmid>
    </source>
</reference>
<evidence type="ECO:0000313" key="3">
    <source>
        <dbReference type="EMBL" id="AUV84637.1"/>
    </source>
</evidence>